<evidence type="ECO:0000256" key="8">
    <source>
        <dbReference type="ARBA" id="ARBA00022989"/>
    </source>
</evidence>
<evidence type="ECO:0000256" key="7">
    <source>
        <dbReference type="ARBA" id="ARBA00022927"/>
    </source>
</evidence>
<keyword evidence="14" id="KW-1185">Reference proteome</keyword>
<gene>
    <name evidence="13" type="ORF">DEU29_10270</name>
</gene>
<keyword evidence="6" id="KW-0812">Transmembrane</keyword>
<evidence type="ECO:0000256" key="1">
    <source>
        <dbReference type="ARBA" id="ARBA00004533"/>
    </source>
</evidence>
<dbReference type="InterPro" id="IPR005628">
    <property type="entry name" value="GspK"/>
</dbReference>
<accession>A0A4V3CQ24</accession>
<dbReference type="RefSeq" id="WP_243734441.1">
    <property type="nucleotide sequence ID" value="NZ_SNXI01000002.1"/>
</dbReference>
<keyword evidence="5 10" id="KW-0997">Cell inner membrane</keyword>
<protein>
    <recommendedName>
        <fullName evidence="10">Type II secretion system protein K</fullName>
    </recommendedName>
</protein>
<feature type="domain" description="T2SS protein K second SAM-like" evidence="11">
    <location>
        <begin position="219"/>
        <end position="277"/>
    </location>
</feature>
<dbReference type="Proteomes" id="UP000295531">
    <property type="component" value="Unassembled WGS sequence"/>
</dbReference>
<keyword evidence="7" id="KW-0653">Protein transport</keyword>
<dbReference type="AlphaFoldDB" id="A0A4V3CQ24"/>
<dbReference type="InterPro" id="IPR049031">
    <property type="entry name" value="T2SSK_SAM-like_1st"/>
</dbReference>
<organism evidence="13 14">
    <name type="scientific">Idiomarina aquatica</name>
    <dbReference type="NCBI Taxonomy" id="1327752"/>
    <lineage>
        <taxon>Bacteria</taxon>
        <taxon>Pseudomonadati</taxon>
        <taxon>Pseudomonadota</taxon>
        <taxon>Gammaproteobacteria</taxon>
        <taxon>Alteromonadales</taxon>
        <taxon>Idiomarinaceae</taxon>
        <taxon>Idiomarina</taxon>
    </lineage>
</organism>
<dbReference type="EMBL" id="SNXI01000002">
    <property type="protein sequence ID" value="TDP40170.1"/>
    <property type="molecule type" value="Genomic_DNA"/>
</dbReference>
<evidence type="ECO:0000256" key="10">
    <source>
        <dbReference type="PIRNR" id="PIRNR002786"/>
    </source>
</evidence>
<dbReference type="Gene3D" id="1.10.40.60">
    <property type="entry name" value="EpsJ-like"/>
    <property type="match status" value="2"/>
</dbReference>
<dbReference type="SUPFAM" id="SSF54523">
    <property type="entry name" value="Pili subunits"/>
    <property type="match status" value="1"/>
</dbReference>
<dbReference type="PANTHER" id="PTHR38831">
    <property type="entry name" value="TYPE II SECRETION SYSTEM PROTEIN K"/>
    <property type="match status" value="1"/>
</dbReference>
<reference evidence="13 14" key="1">
    <citation type="submission" date="2019-03" db="EMBL/GenBank/DDBJ databases">
        <title>Freshwater and sediment microbial communities from various areas in North America, analyzing microbe dynamics in response to fracking.</title>
        <authorList>
            <person name="Lamendella R."/>
        </authorList>
    </citation>
    <scope>NUCLEOTIDE SEQUENCE [LARGE SCALE GENOMIC DNA]</scope>
    <source>
        <strain evidence="13 14">18_TX</strain>
    </source>
</reference>
<dbReference type="SUPFAM" id="SSF158544">
    <property type="entry name" value="GspK insert domain-like"/>
    <property type="match status" value="2"/>
</dbReference>
<evidence type="ECO:0000256" key="9">
    <source>
        <dbReference type="ARBA" id="ARBA00023136"/>
    </source>
</evidence>
<keyword evidence="8" id="KW-1133">Transmembrane helix</keyword>
<dbReference type="PIRSF" id="PIRSF002786">
    <property type="entry name" value="XcpX"/>
    <property type="match status" value="1"/>
</dbReference>
<evidence type="ECO:0000256" key="3">
    <source>
        <dbReference type="ARBA" id="ARBA00022448"/>
    </source>
</evidence>
<dbReference type="InterPro" id="IPR049179">
    <property type="entry name" value="T2SSK_SAM-like_2nd"/>
</dbReference>
<dbReference type="InterPro" id="IPR045584">
    <property type="entry name" value="Pilin-like"/>
</dbReference>
<evidence type="ECO:0000313" key="14">
    <source>
        <dbReference type="Proteomes" id="UP000295531"/>
    </source>
</evidence>
<proteinExistence type="inferred from homology"/>
<evidence type="ECO:0000313" key="13">
    <source>
        <dbReference type="EMBL" id="TDP40170.1"/>
    </source>
</evidence>
<comment type="caution">
    <text evidence="13">The sequence shown here is derived from an EMBL/GenBank/DDBJ whole genome shotgun (WGS) entry which is preliminary data.</text>
</comment>
<keyword evidence="4 10" id="KW-1003">Cell membrane</keyword>
<dbReference type="InterPro" id="IPR038072">
    <property type="entry name" value="GspK_central_sf"/>
</dbReference>
<keyword evidence="9 10" id="KW-0472">Membrane</keyword>
<dbReference type="NCBIfam" id="NF037980">
    <property type="entry name" value="T2SS_GspK"/>
    <property type="match status" value="1"/>
</dbReference>
<comment type="similarity">
    <text evidence="2 10">Belongs to the GSP K family.</text>
</comment>
<evidence type="ECO:0000256" key="5">
    <source>
        <dbReference type="ARBA" id="ARBA00022519"/>
    </source>
</evidence>
<dbReference type="Gene3D" id="3.30.1300.30">
    <property type="entry name" value="GSPII I/J protein-like"/>
    <property type="match status" value="1"/>
</dbReference>
<dbReference type="Pfam" id="PF21687">
    <property type="entry name" value="T2SSK_1st"/>
    <property type="match status" value="1"/>
</dbReference>
<evidence type="ECO:0000259" key="12">
    <source>
        <dbReference type="Pfam" id="PF21687"/>
    </source>
</evidence>
<name>A0A4V3CQ24_9GAMM</name>
<sequence length="325" mass="35947">MPTRMRTNRGAALITVMLVIAIVSVIAVNLGSSLQRQVSRSANLYQAEQSYWMWLSAEAVLAEVLQLELEQSDGIVHAEQNWATRQGPFPVAGGQIAARVRDLRSCFNLNSLVPGGEQELQGERRRQQFRQLLMANELDSYQAQQLTDALIDWLDEDTRLSENGAEDPDYESLSHPYQAANSAMLDISELRQVRGYSAAIIAQIKPQVCVIPGNNELKLNINTIDPEHAALLVALSNGAIDVSTAQQVLAGRPQDGYDDREQALNEGPLAGIKDQEGNSLDELVVSSEYFQLLAFIQWGEVETRARSVINVTPERANVIYRAMGE</sequence>
<evidence type="ECO:0000256" key="4">
    <source>
        <dbReference type="ARBA" id="ARBA00022475"/>
    </source>
</evidence>
<dbReference type="PANTHER" id="PTHR38831:SF1">
    <property type="entry name" value="TYPE II SECRETION SYSTEM PROTEIN K-RELATED"/>
    <property type="match status" value="1"/>
</dbReference>
<dbReference type="Pfam" id="PF03934">
    <property type="entry name" value="T2SSK"/>
    <property type="match status" value="1"/>
</dbReference>
<keyword evidence="3 10" id="KW-0813">Transport</keyword>
<feature type="domain" description="T2SS protein K first SAM-like" evidence="12">
    <location>
        <begin position="105"/>
        <end position="212"/>
    </location>
</feature>
<evidence type="ECO:0000256" key="6">
    <source>
        <dbReference type="ARBA" id="ARBA00022692"/>
    </source>
</evidence>
<evidence type="ECO:0000256" key="2">
    <source>
        <dbReference type="ARBA" id="ARBA00007246"/>
    </source>
</evidence>
<dbReference type="GO" id="GO:0009306">
    <property type="term" value="P:protein secretion"/>
    <property type="evidence" value="ECO:0007669"/>
    <property type="project" value="InterPro"/>
</dbReference>
<evidence type="ECO:0000259" key="11">
    <source>
        <dbReference type="Pfam" id="PF03934"/>
    </source>
</evidence>
<comment type="subcellular location">
    <subcellularLocation>
        <location evidence="1 10">Cell inner membrane</location>
    </subcellularLocation>
</comment>
<dbReference type="GO" id="GO:0005886">
    <property type="term" value="C:plasma membrane"/>
    <property type="evidence" value="ECO:0007669"/>
    <property type="project" value="UniProtKB-SubCell"/>
</dbReference>